<accession>A0A2H1WTR1</accession>
<evidence type="ECO:0000313" key="1">
    <source>
        <dbReference type="EMBL" id="SOQ56443.1"/>
    </source>
</evidence>
<gene>
    <name evidence="1" type="ORF">SFRICE_016718</name>
</gene>
<protein>
    <submittedName>
        <fullName evidence="1">SFRICE_016718</fullName>
    </submittedName>
</protein>
<name>A0A2H1WTR1_SPOFR</name>
<sequence length="77" mass="8861">MNPLTTSIKLCPLIKCGRAMLRHEWAGSTGVIPRPYRKPTISEAQAYLYYYKLPWTILEDMCNSSTVIGGRRRRQVC</sequence>
<dbReference type="AlphaFoldDB" id="A0A2H1WTR1"/>
<organism evidence="1">
    <name type="scientific">Spodoptera frugiperda</name>
    <name type="common">Fall armyworm</name>
    <dbReference type="NCBI Taxonomy" id="7108"/>
    <lineage>
        <taxon>Eukaryota</taxon>
        <taxon>Metazoa</taxon>
        <taxon>Ecdysozoa</taxon>
        <taxon>Arthropoda</taxon>
        <taxon>Hexapoda</taxon>
        <taxon>Insecta</taxon>
        <taxon>Pterygota</taxon>
        <taxon>Neoptera</taxon>
        <taxon>Endopterygota</taxon>
        <taxon>Lepidoptera</taxon>
        <taxon>Glossata</taxon>
        <taxon>Ditrysia</taxon>
        <taxon>Noctuoidea</taxon>
        <taxon>Noctuidae</taxon>
        <taxon>Amphipyrinae</taxon>
        <taxon>Spodoptera</taxon>
    </lineage>
</organism>
<dbReference type="EMBL" id="ODYU01010987">
    <property type="protein sequence ID" value="SOQ56443.1"/>
    <property type="molecule type" value="Genomic_DNA"/>
</dbReference>
<proteinExistence type="predicted"/>
<reference evidence="1" key="1">
    <citation type="submission" date="2016-07" db="EMBL/GenBank/DDBJ databases">
        <authorList>
            <person name="Bretaudeau A."/>
        </authorList>
    </citation>
    <scope>NUCLEOTIDE SEQUENCE</scope>
    <source>
        <strain evidence="1">Rice</strain>
        <tissue evidence="1">Whole body</tissue>
    </source>
</reference>